<evidence type="ECO:0000313" key="1">
    <source>
        <dbReference type="EMBL" id="AUJ23843.1"/>
    </source>
</evidence>
<sequence length="37" mass="4133">MESGFAGHYSKQAIIFPLHLSLNHASTIQGNKDAERY</sequence>
<proteinExistence type="predicted"/>
<name>A0A2K9IYH6_9BACI</name>
<dbReference type="EMBL" id="CP018622">
    <property type="protein sequence ID" value="AUJ23843.1"/>
    <property type="molecule type" value="Genomic_DNA"/>
</dbReference>
<gene>
    <name evidence="1" type="ORF">A21D_00731</name>
</gene>
<accession>A0A2K9IYH6</accession>
<evidence type="ECO:0000313" key="2">
    <source>
        <dbReference type="Proteomes" id="UP000234237"/>
    </source>
</evidence>
<organism evidence="1 2">
    <name type="scientific">Virgibacillus dokdonensis</name>
    <dbReference type="NCBI Taxonomy" id="302167"/>
    <lineage>
        <taxon>Bacteria</taxon>
        <taxon>Bacillati</taxon>
        <taxon>Bacillota</taxon>
        <taxon>Bacilli</taxon>
        <taxon>Bacillales</taxon>
        <taxon>Bacillaceae</taxon>
        <taxon>Virgibacillus</taxon>
    </lineage>
</organism>
<dbReference type="KEGG" id="vpn:A21D_00731"/>
<reference evidence="2" key="1">
    <citation type="submission" date="2016-11" db="EMBL/GenBank/DDBJ databases">
        <title>Complete genome sequence of Virgibacillus pantothenticus 21D, a halophilic bacterium isolated from the deep hypersaline anoxic basin Discovery in the Mediterranean Sea.</title>
        <authorList>
            <person name="Zeaiter Z."/>
            <person name="Booth J.M."/>
            <person name="Prosdocimi E.M."/>
            <person name="Mapelli F."/>
            <person name="Fusi M."/>
            <person name="Daffonchio D."/>
            <person name="Borin S."/>
            <person name="Crotti E."/>
        </authorList>
    </citation>
    <scope>NUCLEOTIDE SEQUENCE [LARGE SCALE GENOMIC DNA]</scope>
    <source>
        <strain evidence="2">21D</strain>
    </source>
</reference>
<dbReference type="Proteomes" id="UP000234237">
    <property type="component" value="Chromosome"/>
</dbReference>
<dbReference type="AlphaFoldDB" id="A0A2K9IYH6"/>
<protein>
    <submittedName>
        <fullName evidence="1">Uncharacterized protein</fullName>
    </submittedName>
</protein>